<reference evidence="2" key="1">
    <citation type="submission" date="2016-10" db="EMBL/GenBank/DDBJ databases">
        <authorList>
            <person name="Jeantristanb JTB J.-T."/>
            <person name="Ricardo R."/>
        </authorList>
    </citation>
    <scope>NUCLEOTIDE SEQUENCE [LARGE SCALE GENOMIC DNA]</scope>
</reference>
<gene>
    <name evidence="1" type="ORF">BZ3500_MVSOF-1268-A1-R1_CHR5-2G07753</name>
</gene>
<dbReference type="EMBL" id="FMWP01000018">
    <property type="protein sequence ID" value="SCZ92274.1"/>
    <property type="molecule type" value="Genomic_DNA"/>
</dbReference>
<evidence type="ECO:0000313" key="2">
    <source>
        <dbReference type="Proteomes" id="UP000249723"/>
    </source>
</evidence>
<keyword evidence="2" id="KW-1185">Reference proteome</keyword>
<dbReference type="AlphaFoldDB" id="A0A2X0MJ65"/>
<sequence length="60" mass="6283">MTPTSDTLTFSLPLWAGSVRLAQAAGPAARLPQPTGSAVISLLLKQFWSPWSVGQSLTTA</sequence>
<accession>A0A2X0MJ65</accession>
<proteinExistence type="predicted"/>
<name>A0A2X0MJ65_9BASI</name>
<dbReference type="Proteomes" id="UP000249723">
    <property type="component" value="Unassembled WGS sequence"/>
</dbReference>
<protein>
    <submittedName>
        <fullName evidence="1">BZ3500_MvSof-1268-A1-R1_Chr5-2g07753 protein</fullName>
    </submittedName>
</protein>
<evidence type="ECO:0000313" key="1">
    <source>
        <dbReference type="EMBL" id="SCZ92274.1"/>
    </source>
</evidence>
<organism evidence="1 2">
    <name type="scientific">Microbotryum saponariae</name>
    <dbReference type="NCBI Taxonomy" id="289078"/>
    <lineage>
        <taxon>Eukaryota</taxon>
        <taxon>Fungi</taxon>
        <taxon>Dikarya</taxon>
        <taxon>Basidiomycota</taxon>
        <taxon>Pucciniomycotina</taxon>
        <taxon>Microbotryomycetes</taxon>
        <taxon>Microbotryales</taxon>
        <taxon>Microbotryaceae</taxon>
        <taxon>Microbotryum</taxon>
    </lineage>
</organism>